<name>A0A9D4DCQ1_DREPO</name>
<gene>
    <name evidence="2" type="ORF">DPMN_181357</name>
</gene>
<evidence type="ECO:0000313" key="3">
    <source>
        <dbReference type="Proteomes" id="UP000828390"/>
    </source>
</evidence>
<dbReference type="AlphaFoldDB" id="A0A9D4DCQ1"/>
<reference evidence="2" key="1">
    <citation type="journal article" date="2019" name="bioRxiv">
        <title>The Genome of the Zebra Mussel, Dreissena polymorpha: A Resource for Invasive Species Research.</title>
        <authorList>
            <person name="McCartney M.A."/>
            <person name="Auch B."/>
            <person name="Kono T."/>
            <person name="Mallez S."/>
            <person name="Zhang Y."/>
            <person name="Obille A."/>
            <person name="Becker A."/>
            <person name="Abrahante J.E."/>
            <person name="Garbe J."/>
            <person name="Badalamenti J.P."/>
            <person name="Herman A."/>
            <person name="Mangelson H."/>
            <person name="Liachko I."/>
            <person name="Sullivan S."/>
            <person name="Sone E.D."/>
            <person name="Koren S."/>
            <person name="Silverstein K.A.T."/>
            <person name="Beckman K.B."/>
            <person name="Gohl D.M."/>
        </authorList>
    </citation>
    <scope>NUCLEOTIDE SEQUENCE</scope>
    <source>
        <strain evidence="2">Duluth1</strain>
        <tissue evidence="2">Whole animal</tissue>
    </source>
</reference>
<feature type="compositionally biased region" description="Low complexity" evidence="1">
    <location>
        <begin position="43"/>
        <end position="61"/>
    </location>
</feature>
<feature type="region of interest" description="Disordered" evidence="1">
    <location>
        <begin position="42"/>
        <end position="124"/>
    </location>
</feature>
<sequence length="178" mass="20228">MERSPCGNRILKAFANSLDPDETPQNVMRRHRTWRLIRIQTQNNYNNSNHNNHNTNNGGNDNNDENDYDAAATAGDDGGDDDDDDDDDDRWNGFSKAFANSLDPDETPQNVASHQDPNSDDILADDKLPSMQRVKRYKPDDALIDDYAEENCNNDYHYGNHQVVDGDVPMMMMVMMTT</sequence>
<dbReference type="EMBL" id="JAIWYP010000010">
    <property type="protein sequence ID" value="KAH3746939.1"/>
    <property type="molecule type" value="Genomic_DNA"/>
</dbReference>
<organism evidence="2 3">
    <name type="scientific">Dreissena polymorpha</name>
    <name type="common">Zebra mussel</name>
    <name type="synonym">Mytilus polymorpha</name>
    <dbReference type="NCBI Taxonomy" id="45954"/>
    <lineage>
        <taxon>Eukaryota</taxon>
        <taxon>Metazoa</taxon>
        <taxon>Spiralia</taxon>
        <taxon>Lophotrochozoa</taxon>
        <taxon>Mollusca</taxon>
        <taxon>Bivalvia</taxon>
        <taxon>Autobranchia</taxon>
        <taxon>Heteroconchia</taxon>
        <taxon>Euheterodonta</taxon>
        <taxon>Imparidentia</taxon>
        <taxon>Neoheterodontei</taxon>
        <taxon>Myida</taxon>
        <taxon>Dreissenoidea</taxon>
        <taxon>Dreissenidae</taxon>
        <taxon>Dreissena</taxon>
    </lineage>
</organism>
<proteinExistence type="predicted"/>
<evidence type="ECO:0000313" key="2">
    <source>
        <dbReference type="EMBL" id="KAH3746939.1"/>
    </source>
</evidence>
<accession>A0A9D4DCQ1</accession>
<dbReference type="Proteomes" id="UP000828390">
    <property type="component" value="Unassembled WGS sequence"/>
</dbReference>
<comment type="caution">
    <text evidence="2">The sequence shown here is derived from an EMBL/GenBank/DDBJ whole genome shotgun (WGS) entry which is preliminary data.</text>
</comment>
<evidence type="ECO:0000256" key="1">
    <source>
        <dbReference type="SAM" id="MobiDB-lite"/>
    </source>
</evidence>
<feature type="compositionally biased region" description="Polar residues" evidence="1">
    <location>
        <begin position="107"/>
        <end position="116"/>
    </location>
</feature>
<keyword evidence="3" id="KW-1185">Reference proteome</keyword>
<reference evidence="2" key="2">
    <citation type="submission" date="2020-11" db="EMBL/GenBank/DDBJ databases">
        <authorList>
            <person name="McCartney M.A."/>
            <person name="Auch B."/>
            <person name="Kono T."/>
            <person name="Mallez S."/>
            <person name="Becker A."/>
            <person name="Gohl D.M."/>
            <person name="Silverstein K.A.T."/>
            <person name="Koren S."/>
            <person name="Bechman K.B."/>
            <person name="Herman A."/>
            <person name="Abrahante J.E."/>
            <person name="Garbe J."/>
        </authorList>
    </citation>
    <scope>NUCLEOTIDE SEQUENCE</scope>
    <source>
        <strain evidence="2">Duluth1</strain>
        <tissue evidence="2">Whole animal</tissue>
    </source>
</reference>
<protein>
    <submittedName>
        <fullName evidence="2">Uncharacterized protein</fullName>
    </submittedName>
</protein>
<feature type="compositionally biased region" description="Acidic residues" evidence="1">
    <location>
        <begin position="77"/>
        <end position="89"/>
    </location>
</feature>